<dbReference type="InterPro" id="IPR003959">
    <property type="entry name" value="ATPase_AAA_core"/>
</dbReference>
<dbReference type="GO" id="GO:0009507">
    <property type="term" value="C:chloroplast"/>
    <property type="evidence" value="ECO:0007669"/>
    <property type="project" value="TreeGrafter"/>
</dbReference>
<dbReference type="InterPro" id="IPR003960">
    <property type="entry name" value="ATPase_AAA_CS"/>
</dbReference>
<reference evidence="6" key="2">
    <citation type="submission" date="2018-05" db="EMBL/GenBank/DDBJ databases">
        <title>OpunRS2 (Oryza punctata Reference Sequence Version 2).</title>
        <authorList>
            <person name="Zhang J."/>
            <person name="Kudrna D."/>
            <person name="Lee S."/>
            <person name="Talag J."/>
            <person name="Welchert J."/>
            <person name="Wing R.A."/>
        </authorList>
    </citation>
    <scope>NUCLEOTIDE SEQUENCE [LARGE SCALE GENOMIC DNA]</scope>
</reference>
<evidence type="ECO:0000256" key="1">
    <source>
        <dbReference type="ARBA" id="ARBA00022741"/>
    </source>
</evidence>
<dbReference type="Gene3D" id="1.10.8.60">
    <property type="match status" value="1"/>
</dbReference>
<dbReference type="SUPFAM" id="SSF52540">
    <property type="entry name" value="P-loop containing nucleoside triphosphate hydrolases"/>
    <property type="match status" value="1"/>
</dbReference>
<evidence type="ECO:0000259" key="5">
    <source>
        <dbReference type="Pfam" id="PF17862"/>
    </source>
</evidence>
<feature type="domain" description="ATPase AAA-type core" evidence="4">
    <location>
        <begin position="5"/>
        <end position="36"/>
    </location>
</feature>
<dbReference type="STRING" id="4537.A0A0E0MDX7"/>
<evidence type="ECO:0000256" key="2">
    <source>
        <dbReference type="ARBA" id="ARBA00022840"/>
    </source>
</evidence>
<evidence type="ECO:0008006" key="8">
    <source>
        <dbReference type="Google" id="ProtNLM"/>
    </source>
</evidence>
<dbReference type="Pfam" id="PF00004">
    <property type="entry name" value="AAA"/>
    <property type="match status" value="1"/>
</dbReference>
<dbReference type="InterPro" id="IPR041569">
    <property type="entry name" value="AAA_lid_3"/>
</dbReference>
<dbReference type="PANTHER" id="PTHR23077:SF27">
    <property type="entry name" value="ATPASE FAMILY GENE 2 PROTEIN HOMOLOG A"/>
    <property type="match status" value="1"/>
</dbReference>
<dbReference type="GO" id="GO:0005524">
    <property type="term" value="F:ATP binding"/>
    <property type="evidence" value="ECO:0007669"/>
    <property type="project" value="UniProtKB-KW"/>
</dbReference>
<dbReference type="InterPro" id="IPR027417">
    <property type="entry name" value="P-loop_NTPase"/>
</dbReference>
<reference evidence="6" key="1">
    <citation type="submission" date="2015-04" db="UniProtKB">
        <authorList>
            <consortium name="EnsemblPlants"/>
        </authorList>
    </citation>
    <scope>IDENTIFICATION</scope>
</reference>
<dbReference type="InterPro" id="IPR050168">
    <property type="entry name" value="AAA_ATPase_domain"/>
</dbReference>
<evidence type="ECO:0000313" key="7">
    <source>
        <dbReference type="Proteomes" id="UP000026962"/>
    </source>
</evidence>
<dbReference type="Proteomes" id="UP000026962">
    <property type="component" value="Chromosome 11"/>
</dbReference>
<dbReference type="eggNOG" id="KOG0733">
    <property type="taxonomic scope" value="Eukaryota"/>
</dbReference>
<dbReference type="EnsemblPlants" id="OPUNC11G06920.1">
    <property type="protein sequence ID" value="OPUNC11G06920.1"/>
    <property type="gene ID" value="OPUNC11G06920"/>
</dbReference>
<dbReference type="HOGENOM" id="CLU_1963153_0_0_1"/>
<dbReference type="Pfam" id="PF17862">
    <property type="entry name" value="AAA_lid_3"/>
    <property type="match status" value="1"/>
</dbReference>
<proteinExistence type="inferred from homology"/>
<evidence type="ECO:0000259" key="4">
    <source>
        <dbReference type="Pfam" id="PF00004"/>
    </source>
</evidence>
<sequence length="128" mass="14144">MSPRDRVLVIAATNRPDSIDLALKRPERLDRRIEIGVPSPGQRLDILQHLLVGVQHSLSCEQLESLVSATHGFVGADLAALGNEAALSALCRYITLKKVIYNLGIMTIMQKSMIIERLMILWGINTQA</sequence>
<keyword evidence="1 3" id="KW-0547">Nucleotide-binding</keyword>
<dbReference type="AlphaFoldDB" id="A0A0E0MDX7"/>
<dbReference type="PROSITE" id="PS00674">
    <property type="entry name" value="AAA"/>
    <property type="match status" value="1"/>
</dbReference>
<accession>A0A0E0MDX7</accession>
<dbReference type="Gene3D" id="3.40.50.300">
    <property type="entry name" value="P-loop containing nucleotide triphosphate hydrolases"/>
    <property type="match status" value="1"/>
</dbReference>
<dbReference type="PANTHER" id="PTHR23077">
    <property type="entry name" value="AAA-FAMILY ATPASE"/>
    <property type="match status" value="1"/>
</dbReference>
<keyword evidence="2 3" id="KW-0067">ATP-binding</keyword>
<feature type="domain" description="AAA ATPase AAA+ lid" evidence="5">
    <location>
        <begin position="62"/>
        <end position="90"/>
    </location>
</feature>
<dbReference type="Gramene" id="OPUNC11G06920.1">
    <property type="protein sequence ID" value="OPUNC11G06920.1"/>
    <property type="gene ID" value="OPUNC11G06920"/>
</dbReference>
<evidence type="ECO:0000313" key="6">
    <source>
        <dbReference type="EnsemblPlants" id="OPUNC11G06920.1"/>
    </source>
</evidence>
<comment type="similarity">
    <text evidence="3">Belongs to the AAA ATPase family.</text>
</comment>
<dbReference type="GO" id="GO:0016887">
    <property type="term" value="F:ATP hydrolysis activity"/>
    <property type="evidence" value="ECO:0007669"/>
    <property type="project" value="InterPro"/>
</dbReference>
<keyword evidence="7" id="KW-1185">Reference proteome</keyword>
<name>A0A0E0MDX7_ORYPU</name>
<dbReference type="OMA" id="GIMTIMQ"/>
<evidence type="ECO:0000256" key="3">
    <source>
        <dbReference type="RuleBase" id="RU003651"/>
    </source>
</evidence>
<protein>
    <recommendedName>
        <fullName evidence="8">AAA ATPase AAA+ lid domain-containing protein</fullName>
    </recommendedName>
</protein>
<organism evidence="6">
    <name type="scientific">Oryza punctata</name>
    <name type="common">Red rice</name>
    <dbReference type="NCBI Taxonomy" id="4537"/>
    <lineage>
        <taxon>Eukaryota</taxon>
        <taxon>Viridiplantae</taxon>
        <taxon>Streptophyta</taxon>
        <taxon>Embryophyta</taxon>
        <taxon>Tracheophyta</taxon>
        <taxon>Spermatophyta</taxon>
        <taxon>Magnoliopsida</taxon>
        <taxon>Liliopsida</taxon>
        <taxon>Poales</taxon>
        <taxon>Poaceae</taxon>
        <taxon>BOP clade</taxon>
        <taxon>Oryzoideae</taxon>
        <taxon>Oryzeae</taxon>
        <taxon>Oryzinae</taxon>
        <taxon>Oryza</taxon>
    </lineage>
</organism>